<dbReference type="EMBL" id="UINC01115748">
    <property type="protein sequence ID" value="SVC87011.1"/>
    <property type="molecule type" value="Genomic_DNA"/>
</dbReference>
<accession>A0A382QRQ4</accession>
<dbReference type="FunFam" id="3.40.50.720:FF:000084">
    <property type="entry name" value="Short-chain dehydrogenase reductase"/>
    <property type="match status" value="1"/>
</dbReference>
<reference evidence="2" key="1">
    <citation type="submission" date="2018-05" db="EMBL/GenBank/DDBJ databases">
        <authorList>
            <person name="Lanie J.A."/>
            <person name="Ng W.-L."/>
            <person name="Kazmierczak K.M."/>
            <person name="Andrzejewski T.M."/>
            <person name="Davidsen T.M."/>
            <person name="Wayne K.J."/>
            <person name="Tettelin H."/>
            <person name="Glass J.I."/>
            <person name="Rusch D."/>
            <person name="Podicherti R."/>
            <person name="Tsui H.-C.T."/>
            <person name="Winkler M.E."/>
        </authorList>
    </citation>
    <scope>NUCLEOTIDE SEQUENCE</scope>
</reference>
<dbReference type="InterPro" id="IPR036291">
    <property type="entry name" value="NAD(P)-bd_dom_sf"/>
</dbReference>
<dbReference type="PRINTS" id="PR00080">
    <property type="entry name" value="SDRFAMILY"/>
</dbReference>
<organism evidence="2">
    <name type="scientific">marine metagenome</name>
    <dbReference type="NCBI Taxonomy" id="408172"/>
    <lineage>
        <taxon>unclassified sequences</taxon>
        <taxon>metagenomes</taxon>
        <taxon>ecological metagenomes</taxon>
    </lineage>
</organism>
<evidence type="ECO:0000256" key="1">
    <source>
        <dbReference type="ARBA" id="ARBA00006484"/>
    </source>
</evidence>
<dbReference type="CDD" id="cd05233">
    <property type="entry name" value="SDR_c"/>
    <property type="match status" value="1"/>
</dbReference>
<dbReference type="Pfam" id="PF13561">
    <property type="entry name" value="adh_short_C2"/>
    <property type="match status" value="1"/>
</dbReference>
<protein>
    <recommendedName>
        <fullName evidence="3">Short-chain dehydrogenase</fullName>
    </recommendedName>
</protein>
<name>A0A382QRQ4_9ZZZZ</name>
<evidence type="ECO:0008006" key="3">
    <source>
        <dbReference type="Google" id="ProtNLM"/>
    </source>
</evidence>
<gene>
    <name evidence="2" type="ORF">METZ01_LOCUS339865</name>
</gene>
<dbReference type="PRINTS" id="PR00081">
    <property type="entry name" value="GDHRDH"/>
</dbReference>
<dbReference type="AlphaFoldDB" id="A0A382QRQ4"/>
<evidence type="ECO:0000313" key="2">
    <source>
        <dbReference type="EMBL" id="SVC87011.1"/>
    </source>
</evidence>
<sequence length="270" mass="28791">MGELDGKVAIITGAGRLRGIGRAAAEALAKLGADVVVTGTGRNPDSFPDDEKAIGWKDIETVAERVRGIGRRALPLIVDVTNRDDVKRMVDETLKEFGRVDILINNAAYARAEDRTPILDLNEDTFQRVMDIKVTGTFLCTKAAIKPMIDQGDGGKIVNISSTAGKRGSANTLAYNGANFAIVGMTQSMAKELGSHNINVNAVCPGAVDTHRMDVLGRGNTWSNMADSTPIGRNGTDEEVGDFCAYLCTEAASWIHGQSINQNGGSVMEH</sequence>
<dbReference type="SUPFAM" id="SSF51735">
    <property type="entry name" value="NAD(P)-binding Rossmann-fold domains"/>
    <property type="match status" value="1"/>
</dbReference>
<dbReference type="InterPro" id="IPR002347">
    <property type="entry name" value="SDR_fam"/>
</dbReference>
<dbReference type="Gene3D" id="3.40.50.720">
    <property type="entry name" value="NAD(P)-binding Rossmann-like Domain"/>
    <property type="match status" value="1"/>
</dbReference>
<proteinExistence type="inferred from homology"/>
<comment type="similarity">
    <text evidence="1">Belongs to the short-chain dehydrogenases/reductases (SDR) family.</text>
</comment>
<dbReference type="PANTHER" id="PTHR42760">
    <property type="entry name" value="SHORT-CHAIN DEHYDROGENASES/REDUCTASES FAMILY MEMBER"/>
    <property type="match status" value="1"/>
</dbReference>
<dbReference type="GO" id="GO:0016616">
    <property type="term" value="F:oxidoreductase activity, acting on the CH-OH group of donors, NAD or NADP as acceptor"/>
    <property type="evidence" value="ECO:0007669"/>
    <property type="project" value="TreeGrafter"/>
</dbReference>